<reference evidence="1" key="1">
    <citation type="submission" date="2018-05" db="EMBL/GenBank/DDBJ databases">
        <authorList>
            <person name="Lanie J.A."/>
            <person name="Ng W.-L."/>
            <person name="Kazmierczak K.M."/>
            <person name="Andrzejewski T.M."/>
            <person name="Davidsen T.M."/>
            <person name="Wayne K.J."/>
            <person name="Tettelin H."/>
            <person name="Glass J.I."/>
            <person name="Rusch D."/>
            <person name="Podicherti R."/>
            <person name="Tsui H.-C.T."/>
            <person name="Winkler M.E."/>
        </authorList>
    </citation>
    <scope>NUCLEOTIDE SEQUENCE</scope>
</reference>
<dbReference type="EMBL" id="UINC01212538">
    <property type="protein sequence ID" value="SVE36911.1"/>
    <property type="molecule type" value="Genomic_DNA"/>
</dbReference>
<dbReference type="AlphaFoldDB" id="A0A383CXM0"/>
<feature type="non-terminal residue" evidence="1">
    <location>
        <position position="1"/>
    </location>
</feature>
<name>A0A383CXM0_9ZZZZ</name>
<gene>
    <name evidence="1" type="ORF">METZ01_LOCUS489765</name>
</gene>
<accession>A0A383CXM0</accession>
<organism evidence="1">
    <name type="scientific">marine metagenome</name>
    <dbReference type="NCBI Taxonomy" id="408172"/>
    <lineage>
        <taxon>unclassified sequences</taxon>
        <taxon>metagenomes</taxon>
        <taxon>ecological metagenomes</taxon>
    </lineage>
</organism>
<evidence type="ECO:0000313" key="1">
    <source>
        <dbReference type="EMBL" id="SVE36911.1"/>
    </source>
</evidence>
<proteinExistence type="predicted"/>
<sequence length="93" mass="10439">GIAAPCSGSVSRTITDLCGRCHPRPCRLVSGRRGRRGHQGSIRRHRCIPSSSWCTARIPRLRRRGAWLASSGDKRSVHSERRIFPRTARPVQL</sequence>
<protein>
    <submittedName>
        <fullName evidence="1">Uncharacterized protein</fullName>
    </submittedName>
</protein>
<feature type="non-terminal residue" evidence="1">
    <location>
        <position position="93"/>
    </location>
</feature>